<protein>
    <submittedName>
        <fullName evidence="8">Cytochrome P450</fullName>
    </submittedName>
</protein>
<dbReference type="AlphaFoldDB" id="A0A2J6S9G9"/>
<evidence type="ECO:0000256" key="7">
    <source>
        <dbReference type="RuleBase" id="RU000461"/>
    </source>
</evidence>
<dbReference type="Proteomes" id="UP000235786">
    <property type="component" value="Unassembled WGS sequence"/>
</dbReference>
<dbReference type="GO" id="GO:0020037">
    <property type="term" value="F:heme binding"/>
    <property type="evidence" value="ECO:0007669"/>
    <property type="project" value="InterPro"/>
</dbReference>
<name>A0A2J6S9G9_HYAVF</name>
<evidence type="ECO:0000313" key="8">
    <source>
        <dbReference type="EMBL" id="PMD47405.1"/>
    </source>
</evidence>
<comment type="similarity">
    <text evidence="2 7">Belongs to the cytochrome P450 family.</text>
</comment>
<dbReference type="Gene3D" id="1.10.630.10">
    <property type="entry name" value="Cytochrome P450"/>
    <property type="match status" value="1"/>
</dbReference>
<evidence type="ECO:0000256" key="3">
    <source>
        <dbReference type="ARBA" id="ARBA00022723"/>
    </source>
</evidence>
<dbReference type="PANTHER" id="PTHR46206">
    <property type="entry name" value="CYTOCHROME P450"/>
    <property type="match status" value="1"/>
</dbReference>
<evidence type="ECO:0000256" key="4">
    <source>
        <dbReference type="ARBA" id="ARBA00023002"/>
    </source>
</evidence>
<sequence length="515" mass="59272">MFSQLVQGFDGQVLHGLVQQPSSLIFPALILIGITIWWSSLSNQRKLSVPFFGDEGGNVARAQQRWMTDSMNLLREGFSKFKDQPFQVWTTEGNQVVIPPKFMDELKMLPDHILHTSTLEFFQGKHSTFGSPNTGILIRVGEIVKNLSRNMAIIFPGVKDEVEFATPLEFPPVVDWTPIRLYPKVAKLIARISGRTFSGKSLCRNDEWLQLNVDYTRNGFQAALELRKWRPFLRSVVKYFIPQVQRLWALNTKAMLLLRPIVQRRELDEKFDGYEKPMDTIEWTRELLPKREKKDYLKITILQLSTGAAAIHTTAQLMTNVLFDLAARPEYIELLREEAQEVLAQNSGEWTLESMGQLKKMDSFMKESQRHFTATVITFQRKTLKAITLSDGTYLPANTYLFSPSTAISADPSVYENPDEFDGLRFYKRREQNPEEDMKDQLISTANTQMHFGIGRHACPGRWFASYEIKLILITLLSKFDIKLKEGEGRPKNFIFQTMNSPNPAAEILFRSRDI</sequence>
<dbReference type="GO" id="GO:0016705">
    <property type="term" value="F:oxidoreductase activity, acting on paired donors, with incorporation or reduction of molecular oxygen"/>
    <property type="evidence" value="ECO:0007669"/>
    <property type="project" value="InterPro"/>
</dbReference>
<dbReference type="PRINTS" id="PR00465">
    <property type="entry name" value="EP450IV"/>
</dbReference>
<evidence type="ECO:0000256" key="6">
    <source>
        <dbReference type="PIRSR" id="PIRSR602403-1"/>
    </source>
</evidence>
<proteinExistence type="inferred from homology"/>
<evidence type="ECO:0000256" key="2">
    <source>
        <dbReference type="ARBA" id="ARBA00010617"/>
    </source>
</evidence>
<evidence type="ECO:0000313" key="9">
    <source>
        <dbReference type="Proteomes" id="UP000235786"/>
    </source>
</evidence>
<keyword evidence="6 7" id="KW-0349">Heme</keyword>
<dbReference type="SUPFAM" id="SSF48264">
    <property type="entry name" value="Cytochrome P450"/>
    <property type="match status" value="1"/>
</dbReference>
<dbReference type="PANTHER" id="PTHR46206:SF7">
    <property type="entry name" value="P450, PUTATIVE (EUROFUNG)-RELATED"/>
    <property type="match status" value="1"/>
</dbReference>
<keyword evidence="5 6" id="KW-0408">Iron</keyword>
<dbReference type="STRING" id="1149755.A0A2J6S9G9"/>
<gene>
    <name evidence="8" type="ORF">L207DRAFT_449085</name>
</gene>
<dbReference type="GO" id="GO:0004497">
    <property type="term" value="F:monooxygenase activity"/>
    <property type="evidence" value="ECO:0007669"/>
    <property type="project" value="UniProtKB-KW"/>
</dbReference>
<dbReference type="InterPro" id="IPR017972">
    <property type="entry name" value="Cyt_P450_CS"/>
</dbReference>
<evidence type="ECO:0000256" key="5">
    <source>
        <dbReference type="ARBA" id="ARBA00023004"/>
    </source>
</evidence>
<dbReference type="OrthoDB" id="1844152at2759"/>
<keyword evidence="4 7" id="KW-0560">Oxidoreductase</keyword>
<dbReference type="InterPro" id="IPR001128">
    <property type="entry name" value="Cyt_P450"/>
</dbReference>
<reference evidence="8 9" key="1">
    <citation type="submission" date="2016-04" db="EMBL/GenBank/DDBJ databases">
        <title>A degradative enzymes factory behind the ericoid mycorrhizal symbiosis.</title>
        <authorList>
            <consortium name="DOE Joint Genome Institute"/>
            <person name="Martino E."/>
            <person name="Morin E."/>
            <person name="Grelet G."/>
            <person name="Kuo A."/>
            <person name="Kohler A."/>
            <person name="Daghino S."/>
            <person name="Barry K."/>
            <person name="Choi C."/>
            <person name="Cichocki N."/>
            <person name="Clum A."/>
            <person name="Copeland A."/>
            <person name="Hainaut M."/>
            <person name="Haridas S."/>
            <person name="Labutti K."/>
            <person name="Lindquist E."/>
            <person name="Lipzen A."/>
            <person name="Khouja H.-R."/>
            <person name="Murat C."/>
            <person name="Ohm R."/>
            <person name="Olson A."/>
            <person name="Spatafora J."/>
            <person name="Veneault-Fourrey C."/>
            <person name="Henrissat B."/>
            <person name="Grigoriev I."/>
            <person name="Martin F."/>
            <person name="Perotto S."/>
        </authorList>
    </citation>
    <scope>NUCLEOTIDE SEQUENCE [LARGE SCALE GENOMIC DNA]</scope>
    <source>
        <strain evidence="8 9">F</strain>
    </source>
</reference>
<feature type="binding site" description="axial binding residue" evidence="6">
    <location>
        <position position="459"/>
    </location>
    <ligand>
        <name>heme</name>
        <dbReference type="ChEBI" id="CHEBI:30413"/>
    </ligand>
    <ligandPart>
        <name>Fe</name>
        <dbReference type="ChEBI" id="CHEBI:18248"/>
    </ligandPart>
</feature>
<keyword evidence="3 6" id="KW-0479">Metal-binding</keyword>
<keyword evidence="7" id="KW-0503">Monooxygenase</keyword>
<organism evidence="8 9">
    <name type="scientific">Hyaloscypha variabilis (strain UAMH 11265 / GT02V1 / F)</name>
    <name type="common">Meliniomyces variabilis</name>
    <dbReference type="NCBI Taxonomy" id="1149755"/>
    <lineage>
        <taxon>Eukaryota</taxon>
        <taxon>Fungi</taxon>
        <taxon>Dikarya</taxon>
        <taxon>Ascomycota</taxon>
        <taxon>Pezizomycotina</taxon>
        <taxon>Leotiomycetes</taxon>
        <taxon>Helotiales</taxon>
        <taxon>Hyaloscyphaceae</taxon>
        <taxon>Hyaloscypha</taxon>
        <taxon>Hyaloscypha variabilis</taxon>
    </lineage>
</organism>
<accession>A0A2J6S9G9</accession>
<dbReference type="Pfam" id="PF00067">
    <property type="entry name" value="p450"/>
    <property type="match status" value="1"/>
</dbReference>
<comment type="cofactor">
    <cofactor evidence="1 6">
        <name>heme</name>
        <dbReference type="ChEBI" id="CHEBI:30413"/>
    </cofactor>
</comment>
<evidence type="ECO:0000256" key="1">
    <source>
        <dbReference type="ARBA" id="ARBA00001971"/>
    </source>
</evidence>
<dbReference type="EMBL" id="KZ613938">
    <property type="protein sequence ID" value="PMD47405.1"/>
    <property type="molecule type" value="Genomic_DNA"/>
</dbReference>
<dbReference type="GO" id="GO:0005506">
    <property type="term" value="F:iron ion binding"/>
    <property type="evidence" value="ECO:0007669"/>
    <property type="project" value="InterPro"/>
</dbReference>
<keyword evidence="9" id="KW-1185">Reference proteome</keyword>
<dbReference type="CDD" id="cd11041">
    <property type="entry name" value="CYP503A1-like"/>
    <property type="match status" value="1"/>
</dbReference>
<dbReference type="InterPro" id="IPR002403">
    <property type="entry name" value="Cyt_P450_E_grp-IV"/>
</dbReference>
<dbReference type="PROSITE" id="PS00086">
    <property type="entry name" value="CYTOCHROME_P450"/>
    <property type="match status" value="1"/>
</dbReference>
<dbReference type="InterPro" id="IPR036396">
    <property type="entry name" value="Cyt_P450_sf"/>
</dbReference>